<evidence type="ECO:0000313" key="2">
    <source>
        <dbReference type="WBParaSite" id="RSKR_0000129100.1"/>
    </source>
</evidence>
<dbReference type="Proteomes" id="UP000095286">
    <property type="component" value="Unplaced"/>
</dbReference>
<sequence length="209" mass="23415">MVASNDKVFKSVIFDMGGVLMTSSDPKILKIFKMFTVGGKIAEQVVQMDMGELSIEEFIQTIPVDSEEYQLFSQANGQKLDELNDFMHRDENFQKCIKVLKENGYKIALLTNNFFYDKTKTKTTIMSDLSMFDVVIESCKVGLRKPDEAIYKLTLEKLGLSGEECVFVDDLKVNCEGAELLGITSVHVTVGDSEKAVKEIEKLLGLSIL</sequence>
<reference evidence="2" key="1">
    <citation type="submission" date="2016-11" db="UniProtKB">
        <authorList>
            <consortium name="WormBaseParasite"/>
        </authorList>
    </citation>
    <scope>IDENTIFICATION</scope>
    <source>
        <strain evidence="2">KR3021</strain>
    </source>
</reference>
<accession>A0AC35TJ97</accession>
<organism evidence="1 2">
    <name type="scientific">Rhabditophanes sp. KR3021</name>
    <dbReference type="NCBI Taxonomy" id="114890"/>
    <lineage>
        <taxon>Eukaryota</taxon>
        <taxon>Metazoa</taxon>
        <taxon>Ecdysozoa</taxon>
        <taxon>Nematoda</taxon>
        <taxon>Chromadorea</taxon>
        <taxon>Rhabditida</taxon>
        <taxon>Tylenchina</taxon>
        <taxon>Panagrolaimomorpha</taxon>
        <taxon>Strongyloidoidea</taxon>
        <taxon>Alloionematidae</taxon>
        <taxon>Rhabditophanes</taxon>
    </lineage>
</organism>
<proteinExistence type="predicted"/>
<protein>
    <submittedName>
        <fullName evidence="2">HAD family phosphatase</fullName>
    </submittedName>
</protein>
<evidence type="ECO:0000313" key="1">
    <source>
        <dbReference type="Proteomes" id="UP000095286"/>
    </source>
</evidence>
<dbReference type="WBParaSite" id="RSKR_0000129100.1">
    <property type="protein sequence ID" value="RSKR_0000129100.1"/>
    <property type="gene ID" value="RSKR_0000129100"/>
</dbReference>
<name>A0AC35TJ97_9BILA</name>